<organism evidence="2 3">
    <name type="scientific">Austropuccinia psidii MF-1</name>
    <dbReference type="NCBI Taxonomy" id="1389203"/>
    <lineage>
        <taxon>Eukaryota</taxon>
        <taxon>Fungi</taxon>
        <taxon>Dikarya</taxon>
        <taxon>Basidiomycota</taxon>
        <taxon>Pucciniomycotina</taxon>
        <taxon>Pucciniomycetes</taxon>
        <taxon>Pucciniales</taxon>
        <taxon>Sphaerophragmiaceae</taxon>
        <taxon>Austropuccinia</taxon>
    </lineage>
</organism>
<feature type="region of interest" description="Disordered" evidence="1">
    <location>
        <begin position="1"/>
        <end position="40"/>
    </location>
</feature>
<feature type="region of interest" description="Disordered" evidence="1">
    <location>
        <begin position="73"/>
        <end position="92"/>
    </location>
</feature>
<accession>A0A9Q3CGW6</accession>
<gene>
    <name evidence="2" type="ORF">O181_023348</name>
</gene>
<keyword evidence="3" id="KW-1185">Reference proteome</keyword>
<evidence type="ECO:0000313" key="3">
    <source>
        <dbReference type="Proteomes" id="UP000765509"/>
    </source>
</evidence>
<comment type="caution">
    <text evidence="2">The sequence shown here is derived from an EMBL/GenBank/DDBJ whole genome shotgun (WGS) entry which is preliminary data.</text>
</comment>
<feature type="compositionally biased region" description="Basic residues" evidence="1">
    <location>
        <begin position="1"/>
        <end position="11"/>
    </location>
</feature>
<dbReference type="AlphaFoldDB" id="A0A9Q3CGW6"/>
<reference evidence="2" key="1">
    <citation type="submission" date="2021-03" db="EMBL/GenBank/DDBJ databases">
        <title>Draft genome sequence of rust myrtle Austropuccinia psidii MF-1, a brazilian biotype.</title>
        <authorList>
            <person name="Quecine M.C."/>
            <person name="Pachon D.M.R."/>
            <person name="Bonatelli M.L."/>
            <person name="Correr F.H."/>
            <person name="Franceschini L.M."/>
            <person name="Leite T.F."/>
            <person name="Margarido G.R.A."/>
            <person name="Almeida C.A."/>
            <person name="Ferrarezi J.A."/>
            <person name="Labate C.A."/>
        </authorList>
    </citation>
    <scope>NUCLEOTIDE SEQUENCE</scope>
    <source>
        <strain evidence="2">MF-1</strain>
    </source>
</reference>
<evidence type="ECO:0000313" key="2">
    <source>
        <dbReference type="EMBL" id="MBW0483633.1"/>
    </source>
</evidence>
<protein>
    <submittedName>
        <fullName evidence="2">Uncharacterized protein</fullName>
    </submittedName>
</protein>
<name>A0A9Q3CGW6_9BASI</name>
<dbReference type="EMBL" id="AVOT02007321">
    <property type="protein sequence ID" value="MBW0483633.1"/>
    <property type="molecule type" value="Genomic_DNA"/>
</dbReference>
<feature type="compositionally biased region" description="Basic and acidic residues" evidence="1">
    <location>
        <begin position="28"/>
        <end position="40"/>
    </location>
</feature>
<dbReference type="OrthoDB" id="2516525at2759"/>
<proteinExistence type="predicted"/>
<dbReference type="Proteomes" id="UP000765509">
    <property type="component" value="Unassembled WGS sequence"/>
</dbReference>
<evidence type="ECO:0000256" key="1">
    <source>
        <dbReference type="SAM" id="MobiDB-lite"/>
    </source>
</evidence>
<sequence length="765" mass="88417">MRTPRNPRKNCAKFELKSPRLLKKPRRDKPNQRTEKVTKESRCPLPFVLRREALTKAVGGFNAIVIPFSKGRSSLVRHSSPTPPVTSSTLTHKDTPAKSIIFALAQDHFAQTQTSEDHRNILDVSSFDESSRNYPDVNASELSGAEILLSLSGEPLTNLVEEKKNKPNDSMSGSRSSLLLHPSRSFDKDLFSPITKHIVDKKIHPGISPQHELRLDDVVSQFLASKEFDIEDDKSTIFYAFIASLTPNVLQHNGIQDRTRKPLSHEILLQLQAFEDNQPRVIQTMSILKDLRDRMLYLNFTLLKTFKADSKFSNLKADQNAITETFTKLFSLKKVTIAVLNPDSSQTEENPHWLKKIQKFVHNSLQPQSKDHNSIIVFFKKFRKPETPLSRNQLLKTEIALNLVKSYYKTINSDKWEKLFENDQSFVLFLTTIARRFRTNHNKFFAPAFTRETQTLFPWSTLIGKNKRQKLERAPKTWFQNLENYSRSTWLEKWVIMEADSHYNVPQLDELRSSHLASLPPPEFSTSIKAIIQKRLQKFLSTLPQNSNGPAKLKILGHFVLEDGLEKKSETLLQALWYMNAKFIEIFGCHSLANDYLRAQVELQSWVQTNLLKRLLGEKELPSPIESQPEKRLEISAEKVQESLNSPEITVRRPLAQLGNLRWPENDVEKFKTAIDILGIYYKALNTQKWKSVYENDEDYLDSLLAFMRGLRPNVSSSSRRYDDLLNRKLRMIPWKTPMPKLRDLEVDATLQTFKFYLRGPPMNE</sequence>